<organism evidence="1 2">
    <name type="scientific">Brumicola pallidula DSM 14239 = ACAM 615</name>
    <dbReference type="NCBI Taxonomy" id="1121922"/>
    <lineage>
        <taxon>Bacteria</taxon>
        <taxon>Pseudomonadati</taxon>
        <taxon>Pseudomonadota</taxon>
        <taxon>Gammaproteobacteria</taxon>
        <taxon>Alteromonadales</taxon>
        <taxon>Alteromonadaceae</taxon>
        <taxon>Brumicola</taxon>
    </lineage>
</organism>
<evidence type="ECO:0000313" key="2">
    <source>
        <dbReference type="Proteomes" id="UP000006251"/>
    </source>
</evidence>
<name>K6ZX32_9ALTE</name>
<sequence length="42" mass="4667">MLAFLYAIHLLNPCATNLGLRGEANLPLAYYTDLKKVAFVAR</sequence>
<gene>
    <name evidence="1" type="ORF">GPAL_1006</name>
</gene>
<dbReference type="EMBL" id="BAEQ01000016">
    <property type="protein sequence ID" value="GAC27885.1"/>
    <property type="molecule type" value="Genomic_DNA"/>
</dbReference>
<reference evidence="2" key="1">
    <citation type="journal article" date="2014" name="Environ. Microbiol.">
        <title>Comparative genomics of the marine bacterial genus Glaciecola reveals the high degree of genomic diversity and genomic characteristic for cold adaptation.</title>
        <authorList>
            <person name="Qin Q.L."/>
            <person name="Xie B.B."/>
            <person name="Yu Y."/>
            <person name="Shu Y.L."/>
            <person name="Rong J.C."/>
            <person name="Zhang Y.J."/>
            <person name="Zhao D.L."/>
            <person name="Chen X.L."/>
            <person name="Zhang X.Y."/>
            <person name="Chen B."/>
            <person name="Zhou B.C."/>
            <person name="Zhang Y.Z."/>
        </authorList>
    </citation>
    <scope>NUCLEOTIDE SEQUENCE [LARGE SCALE GENOMIC DNA]</scope>
    <source>
        <strain evidence="2">ACAM 615</strain>
    </source>
</reference>
<protein>
    <submittedName>
        <fullName evidence="1">Uncharacterized protein</fullName>
    </submittedName>
</protein>
<keyword evidence="2" id="KW-1185">Reference proteome</keyword>
<proteinExistence type="predicted"/>
<accession>K6ZX32</accession>
<dbReference type="AlphaFoldDB" id="K6ZX32"/>
<comment type="caution">
    <text evidence="1">The sequence shown here is derived from an EMBL/GenBank/DDBJ whole genome shotgun (WGS) entry which is preliminary data.</text>
</comment>
<dbReference type="Proteomes" id="UP000006251">
    <property type="component" value="Unassembled WGS sequence"/>
</dbReference>
<evidence type="ECO:0000313" key="1">
    <source>
        <dbReference type="EMBL" id="GAC27885.1"/>
    </source>
</evidence>